<protein>
    <recommendedName>
        <fullName evidence="1">NAD-dependent epimerase/dehydratase domain-containing protein</fullName>
    </recommendedName>
</protein>
<dbReference type="Pfam" id="PF01370">
    <property type="entry name" value="Epimerase"/>
    <property type="match status" value="1"/>
</dbReference>
<dbReference type="InterPro" id="IPR001509">
    <property type="entry name" value="Epimerase_deHydtase"/>
</dbReference>
<name>A0A9W8XDJ5_9PLEO</name>
<comment type="caution">
    <text evidence="2">The sequence shown here is derived from an EMBL/GenBank/DDBJ whole genome shotgun (WGS) entry which is preliminary data.</text>
</comment>
<dbReference type="OrthoDB" id="202470at2759"/>
<accession>A0A9W8XDJ5</accession>
<evidence type="ECO:0000313" key="2">
    <source>
        <dbReference type="EMBL" id="KAJ4348097.1"/>
    </source>
</evidence>
<evidence type="ECO:0000313" key="3">
    <source>
        <dbReference type="Proteomes" id="UP001140513"/>
    </source>
</evidence>
<dbReference type="EMBL" id="JAPEUX010000007">
    <property type="protein sequence ID" value="KAJ4348097.1"/>
    <property type="molecule type" value="Genomic_DNA"/>
</dbReference>
<reference evidence="2" key="1">
    <citation type="submission" date="2022-10" db="EMBL/GenBank/DDBJ databases">
        <title>Tapping the CABI collections for fungal endophytes: first genome assemblies for Collariella, Neodidymelliopsis, Ascochyta clinopodiicola, Didymella pomorum, Didymosphaeria variabile, Neocosmospora piperis and Neocucurbitaria cava.</title>
        <authorList>
            <person name="Hill R."/>
        </authorList>
    </citation>
    <scope>NUCLEOTIDE SEQUENCE</scope>
    <source>
        <strain evidence="2">IMI 356815</strain>
    </source>
</reference>
<feature type="domain" description="NAD-dependent epimerase/dehydratase" evidence="1">
    <location>
        <begin position="24"/>
        <end position="228"/>
    </location>
</feature>
<dbReference type="RefSeq" id="XP_056067485.1">
    <property type="nucleotide sequence ID" value="XM_056218220.1"/>
</dbReference>
<keyword evidence="3" id="KW-1185">Reference proteome</keyword>
<evidence type="ECO:0000259" key="1">
    <source>
        <dbReference type="Pfam" id="PF01370"/>
    </source>
</evidence>
<organism evidence="2 3">
    <name type="scientific">Didymosphaeria variabile</name>
    <dbReference type="NCBI Taxonomy" id="1932322"/>
    <lineage>
        <taxon>Eukaryota</taxon>
        <taxon>Fungi</taxon>
        <taxon>Dikarya</taxon>
        <taxon>Ascomycota</taxon>
        <taxon>Pezizomycotina</taxon>
        <taxon>Dothideomycetes</taxon>
        <taxon>Pleosporomycetidae</taxon>
        <taxon>Pleosporales</taxon>
        <taxon>Massarineae</taxon>
        <taxon>Didymosphaeriaceae</taxon>
        <taxon>Didymosphaeria</taxon>
    </lineage>
</organism>
<proteinExistence type="predicted"/>
<dbReference type="GeneID" id="80912999"/>
<dbReference type="Gene3D" id="3.40.50.720">
    <property type="entry name" value="NAD(P)-binding Rossmann-like Domain"/>
    <property type="match status" value="1"/>
</dbReference>
<dbReference type="SUPFAM" id="SSF51735">
    <property type="entry name" value="NAD(P)-binding Rossmann-fold domains"/>
    <property type="match status" value="1"/>
</dbReference>
<dbReference type="PANTHER" id="PTHR43103:SF6">
    <property type="entry name" value="PUTATIVE-RELATED"/>
    <property type="match status" value="1"/>
</dbReference>
<sequence>MNNSILKTSLRLTRSFSQKMAPRIVFTGGSGKAGRHAIPELIKRGYEVLNIDLTDFPDKEANVFTLKTDLTDSGQCFNALTTHFNFSGYEGPRIPGPPDAVIHFAAYARNMLVPDNECFKGNATSTYNVIEAACKLGVKKIIIASSETTYEVCFGQGDLDYTSFPLDEEADVNPMDTYAISKLVGERVARGFARRFDADIYALRIGNVVEPHEYARDFPRYISDPKVRKRNAWSYIDARDLGQICDLCIKKDGLGFQVFNATNDTITATFPTRQFLEQFAPNTPITRDMGQWEAPLSNRKIREVLGFKENHNWRKYYNPE</sequence>
<dbReference type="InterPro" id="IPR036291">
    <property type="entry name" value="NAD(P)-bd_dom_sf"/>
</dbReference>
<dbReference type="AlphaFoldDB" id="A0A9W8XDJ5"/>
<dbReference type="Proteomes" id="UP001140513">
    <property type="component" value="Unassembled WGS sequence"/>
</dbReference>
<dbReference type="PANTHER" id="PTHR43103">
    <property type="entry name" value="NUCLEOSIDE-DIPHOSPHATE-SUGAR EPIMERASE"/>
    <property type="match status" value="1"/>
</dbReference>
<gene>
    <name evidence="2" type="ORF">N0V89_009469</name>
</gene>